<dbReference type="Proteomes" id="UP000475214">
    <property type="component" value="Unassembled WGS sequence"/>
</dbReference>
<feature type="domain" description="ER-bound oxygenase mpaB/mpaB'/Rubber oxygenase catalytic" evidence="1">
    <location>
        <begin position="28"/>
        <end position="258"/>
    </location>
</feature>
<sequence length="287" mass="31974">MSVTSDVGRSQAAERPDLGLFGPQSVSWRVHAEPILWLAGLRALYLQALHPRAVAGVVQNSDFRRDCWARLMRTAEYVTTVVYGTTDDACRAGERIRRIHEPLRAHDPDTGEEYRIDEPHLLRWVHVTEVESFLSTATRAGVRLTADEVDRYYAEQLRAAELVGLDPAIVPASAADIAEYYRTVRPELALTPAARDVARFLAVPPMPRRLSWTIGRPAWLAVSSTAFALLPRWARRLYRAPGIVTTDISATFAVRGLRSVIGVLPIREGPIYRDALRRAEASVADQG</sequence>
<evidence type="ECO:0000313" key="2">
    <source>
        <dbReference type="EMBL" id="NEE02690.1"/>
    </source>
</evidence>
<dbReference type="InterPro" id="IPR018713">
    <property type="entry name" value="MPAB/Lcp_cat_dom"/>
</dbReference>
<dbReference type="AlphaFoldDB" id="A0A6L9SF79"/>
<keyword evidence="3" id="KW-1185">Reference proteome</keyword>
<evidence type="ECO:0000313" key="3">
    <source>
        <dbReference type="Proteomes" id="UP000475214"/>
    </source>
</evidence>
<dbReference type="PANTHER" id="PTHR36151:SF3">
    <property type="entry name" value="ER-BOUND OXYGENASE MPAB_MPAB'_RUBBER OXYGENASE CATALYTIC DOMAIN-CONTAINING PROTEIN"/>
    <property type="match status" value="1"/>
</dbReference>
<dbReference type="EMBL" id="JAAGOA010000016">
    <property type="protein sequence ID" value="NEE02690.1"/>
    <property type="molecule type" value="Genomic_DNA"/>
</dbReference>
<dbReference type="Pfam" id="PF09995">
    <property type="entry name" value="MPAB_Lcp_cat"/>
    <property type="match status" value="1"/>
</dbReference>
<dbReference type="PANTHER" id="PTHR36151">
    <property type="entry name" value="BLR2777 PROTEIN"/>
    <property type="match status" value="1"/>
</dbReference>
<evidence type="ECO:0000259" key="1">
    <source>
        <dbReference type="Pfam" id="PF09995"/>
    </source>
</evidence>
<proteinExistence type="predicted"/>
<dbReference type="GO" id="GO:0016491">
    <property type="term" value="F:oxidoreductase activity"/>
    <property type="evidence" value="ECO:0007669"/>
    <property type="project" value="InterPro"/>
</dbReference>
<gene>
    <name evidence="2" type="ORF">G1H10_21225</name>
</gene>
<reference evidence="2 3" key="1">
    <citation type="submission" date="2020-02" db="EMBL/GenBank/DDBJ databases">
        <authorList>
            <person name="Li X.-J."/>
            <person name="Han X.-M."/>
        </authorList>
    </citation>
    <scope>NUCLEOTIDE SEQUENCE [LARGE SCALE GENOMIC DNA]</scope>
    <source>
        <strain evidence="2 3">CCTCC AB 2017055</strain>
    </source>
</reference>
<protein>
    <submittedName>
        <fullName evidence="2">DUF2236 domain-containing protein</fullName>
    </submittedName>
</protein>
<accession>A0A6L9SF79</accession>
<name>A0A6L9SF79_9ACTN</name>
<dbReference type="RefSeq" id="WP_163741486.1">
    <property type="nucleotide sequence ID" value="NZ_JAAGOA010000016.1"/>
</dbReference>
<organism evidence="2 3">
    <name type="scientific">Phytoactinopolyspora halotolerans</name>
    <dbReference type="NCBI Taxonomy" id="1981512"/>
    <lineage>
        <taxon>Bacteria</taxon>
        <taxon>Bacillati</taxon>
        <taxon>Actinomycetota</taxon>
        <taxon>Actinomycetes</taxon>
        <taxon>Jiangellales</taxon>
        <taxon>Jiangellaceae</taxon>
        <taxon>Phytoactinopolyspora</taxon>
    </lineage>
</organism>
<comment type="caution">
    <text evidence="2">The sequence shown here is derived from an EMBL/GenBank/DDBJ whole genome shotgun (WGS) entry which is preliminary data.</text>
</comment>